<keyword evidence="2" id="KW-1185">Reference proteome</keyword>
<organism evidence="1 2">
    <name type="scientific">Pyronema omphalodes (strain CBS 100304)</name>
    <name type="common">Pyronema confluens</name>
    <dbReference type="NCBI Taxonomy" id="1076935"/>
    <lineage>
        <taxon>Eukaryota</taxon>
        <taxon>Fungi</taxon>
        <taxon>Dikarya</taxon>
        <taxon>Ascomycota</taxon>
        <taxon>Pezizomycotina</taxon>
        <taxon>Pezizomycetes</taxon>
        <taxon>Pezizales</taxon>
        <taxon>Pyronemataceae</taxon>
        <taxon>Pyronema</taxon>
    </lineage>
</organism>
<name>U4LFJ4_PYROM</name>
<evidence type="ECO:0000313" key="2">
    <source>
        <dbReference type="Proteomes" id="UP000018144"/>
    </source>
</evidence>
<protein>
    <submittedName>
        <fullName evidence="1">Uncharacterized protein</fullName>
    </submittedName>
</protein>
<proteinExistence type="predicted"/>
<dbReference type="AlphaFoldDB" id="U4LFJ4"/>
<accession>U4LFJ4</accession>
<reference evidence="1 2" key="1">
    <citation type="journal article" date="2013" name="PLoS Genet.">
        <title>The genome and development-dependent transcriptomes of Pyronema confluens: a window into fungal evolution.</title>
        <authorList>
            <person name="Traeger S."/>
            <person name="Altegoer F."/>
            <person name="Freitag M."/>
            <person name="Gabaldon T."/>
            <person name="Kempken F."/>
            <person name="Kumar A."/>
            <person name="Marcet-Houben M."/>
            <person name="Poggeler S."/>
            <person name="Stajich J.E."/>
            <person name="Nowrousian M."/>
        </authorList>
    </citation>
    <scope>NUCLEOTIDE SEQUENCE [LARGE SCALE GENOMIC DNA]</scope>
    <source>
        <strain evidence="2">CBS 100304</strain>
        <tissue evidence="1">Vegetative mycelium</tissue>
    </source>
</reference>
<dbReference type="Proteomes" id="UP000018144">
    <property type="component" value="Unassembled WGS sequence"/>
</dbReference>
<gene>
    <name evidence="1" type="ORF">PCON_09470</name>
</gene>
<sequence>MFPPSATMRFLTTSPLLLPLIISAGVSSCVMNGPVIHMYQLMRVFNAFCDGAIKWSSIPSFSLSR</sequence>
<dbReference type="EMBL" id="HF935497">
    <property type="protein sequence ID" value="CCX30869.1"/>
    <property type="molecule type" value="Genomic_DNA"/>
</dbReference>
<evidence type="ECO:0000313" key="1">
    <source>
        <dbReference type="EMBL" id="CCX30869.1"/>
    </source>
</evidence>